<evidence type="ECO:0000313" key="11">
    <source>
        <dbReference type="EMBL" id="ACO56987.1"/>
    </source>
</evidence>
<evidence type="ECO:0000313" key="2">
    <source>
        <dbReference type="EMBL" id="ACO56940.1"/>
    </source>
</evidence>
<feature type="non-terminal residue" evidence="1">
    <location>
        <position position="1"/>
    </location>
</feature>
<evidence type="ECO:0000313" key="12">
    <source>
        <dbReference type="EMBL" id="ACO56993.1"/>
    </source>
</evidence>
<dbReference type="EMBL" id="FJ867031">
    <property type="protein sequence ID" value="ACO56955.1"/>
    <property type="molecule type" value="Genomic_DNA"/>
</dbReference>
<dbReference type="EMBL" id="FJ867063">
    <property type="protein sequence ID" value="ACO56987.1"/>
    <property type="molecule type" value="Genomic_DNA"/>
</dbReference>
<dbReference type="EMBL" id="FJ867058">
    <property type="protein sequence ID" value="ACO56982.1"/>
    <property type="molecule type" value="Genomic_DNA"/>
</dbReference>
<dbReference type="EMBL" id="FJ867021">
    <property type="protein sequence ID" value="ACO56945.1"/>
    <property type="molecule type" value="Genomic_DNA"/>
</dbReference>
<evidence type="ECO:0000313" key="5">
    <source>
        <dbReference type="EMBL" id="ACO56945.1"/>
    </source>
</evidence>
<evidence type="ECO:0000313" key="9">
    <source>
        <dbReference type="EMBL" id="ACO56979.1"/>
    </source>
</evidence>
<feature type="non-terminal residue" evidence="1">
    <location>
        <position position="30"/>
    </location>
</feature>
<evidence type="ECO:0000313" key="1">
    <source>
        <dbReference type="EMBL" id="ACO56937.1"/>
    </source>
</evidence>
<dbReference type="EMBL" id="FJ867069">
    <property type="protein sequence ID" value="ACO56993.1"/>
    <property type="molecule type" value="Genomic_DNA"/>
</dbReference>
<dbReference type="EMBL" id="FJ867019">
    <property type="protein sequence ID" value="ACO56943.1"/>
    <property type="molecule type" value="Genomic_DNA"/>
</dbReference>
<name>C1KSC6_BRADI</name>
<gene>
    <name evidence="1" type="primary">GMP1</name>
</gene>
<reference evidence="1" key="1">
    <citation type="journal article" date="2009" name="Mol. Ecol.">
        <title>Strong population structure characterizes weediness gene evolution in the invasive grass species Brachypodium distachyon.</title>
        <authorList>
            <person name="Bakker E.G."/>
            <person name="Montgomery B."/>
            <person name="Nguyen T."/>
            <person name="Eide K."/>
            <person name="Chang J."/>
            <person name="Mockler T.C."/>
            <person name="Liston A."/>
            <person name="Seabloom E.W."/>
            <person name="Borer E.T."/>
        </authorList>
    </citation>
    <scope>NUCLEOTIDE SEQUENCE</scope>
    <source>
        <strain evidence="1">ABR1</strain>
        <strain evidence="2">ABR2</strain>
        <strain evidence="3">ABR5</strain>
        <strain evidence="4">ABR7</strain>
        <strain evidence="5">Bd1</strain>
        <strain evidence="6">Bd2</strain>
        <strain evidence="7">QR</strain>
        <strain evidence="8">QR-10</strain>
        <strain evidence="9">RM-61</strain>
        <strain evidence="10">SF-27</strain>
        <strain evidence="11">SW</strain>
        <strain evidence="12">VE</strain>
    </source>
</reference>
<sequence>IPVRYLREDKPLGSAGGLNSFRDYIMEDSP</sequence>
<dbReference type="AlphaFoldDB" id="C1KSC6"/>
<dbReference type="EMBL" id="FJ867013">
    <property type="protein sequence ID" value="ACO56937.1"/>
    <property type="molecule type" value="Genomic_DNA"/>
</dbReference>
<dbReference type="EMBL" id="FJ867050">
    <property type="protein sequence ID" value="ACO56974.1"/>
    <property type="molecule type" value="Genomic_DNA"/>
</dbReference>
<dbReference type="EMBL" id="FJ867016">
    <property type="protein sequence ID" value="ACO56940.1"/>
    <property type="molecule type" value="Genomic_DNA"/>
</dbReference>
<accession>C1KSC6</accession>
<dbReference type="EMBL" id="FJ867051">
    <property type="protein sequence ID" value="ACO56975.1"/>
    <property type="molecule type" value="Genomic_DNA"/>
</dbReference>
<protein>
    <submittedName>
        <fullName evidence="1">GMP1</fullName>
    </submittedName>
</protein>
<dbReference type="EMBL" id="FJ867020">
    <property type="protein sequence ID" value="ACO56944.1"/>
    <property type="molecule type" value="Genomic_DNA"/>
</dbReference>
<evidence type="ECO:0000313" key="7">
    <source>
        <dbReference type="EMBL" id="ACO56974.1"/>
    </source>
</evidence>
<dbReference type="EMBL" id="FJ867055">
    <property type="protein sequence ID" value="ACO56979.1"/>
    <property type="molecule type" value="Genomic_DNA"/>
</dbReference>
<evidence type="ECO:0000313" key="8">
    <source>
        <dbReference type="EMBL" id="ACO56975.1"/>
    </source>
</evidence>
<organism evidence="1">
    <name type="scientific">Brachypodium distachyon</name>
    <name type="common">Purple false brome</name>
    <name type="synonym">Trachynia distachya</name>
    <dbReference type="NCBI Taxonomy" id="15368"/>
    <lineage>
        <taxon>Eukaryota</taxon>
        <taxon>Viridiplantae</taxon>
        <taxon>Streptophyta</taxon>
        <taxon>Embryophyta</taxon>
        <taxon>Tracheophyta</taxon>
        <taxon>Spermatophyta</taxon>
        <taxon>Magnoliopsida</taxon>
        <taxon>Liliopsida</taxon>
        <taxon>Poales</taxon>
        <taxon>Poaceae</taxon>
        <taxon>BOP clade</taxon>
        <taxon>Pooideae</taxon>
        <taxon>Stipodae</taxon>
        <taxon>Brachypodieae</taxon>
        <taxon>Brachypodium</taxon>
    </lineage>
</organism>
<proteinExistence type="predicted"/>
<evidence type="ECO:0000313" key="4">
    <source>
        <dbReference type="EMBL" id="ACO56944.1"/>
    </source>
</evidence>
<evidence type="ECO:0000313" key="10">
    <source>
        <dbReference type="EMBL" id="ACO56982.1"/>
    </source>
</evidence>
<evidence type="ECO:0000313" key="6">
    <source>
        <dbReference type="EMBL" id="ACO56955.1"/>
    </source>
</evidence>
<evidence type="ECO:0000313" key="3">
    <source>
        <dbReference type="EMBL" id="ACO56943.1"/>
    </source>
</evidence>